<dbReference type="InterPro" id="IPR050491">
    <property type="entry name" value="AmpC-like"/>
</dbReference>
<comment type="caution">
    <text evidence="4">The sequence shown here is derived from an EMBL/GenBank/DDBJ whole genome shotgun (WGS) entry which is preliminary data.</text>
</comment>
<feature type="signal peptide" evidence="2">
    <location>
        <begin position="1"/>
        <end position="30"/>
    </location>
</feature>
<dbReference type="GO" id="GO:0016787">
    <property type="term" value="F:hydrolase activity"/>
    <property type="evidence" value="ECO:0007669"/>
    <property type="project" value="UniProtKB-KW"/>
</dbReference>
<dbReference type="Gene3D" id="3.40.710.10">
    <property type="entry name" value="DD-peptidase/beta-lactamase superfamily"/>
    <property type="match status" value="1"/>
</dbReference>
<reference evidence="4 5" key="1">
    <citation type="submission" date="2018-08" db="EMBL/GenBank/DDBJ databases">
        <title>Lysobacter soli KCTC 22011, whole genome shotgun sequence.</title>
        <authorList>
            <person name="Zhang X."/>
            <person name="Feng G."/>
            <person name="Zhu H."/>
        </authorList>
    </citation>
    <scope>NUCLEOTIDE SEQUENCE [LARGE SCALE GENOMIC DNA]</scope>
    <source>
        <strain evidence="4 5">KCTC 22011</strain>
    </source>
</reference>
<proteinExistence type="predicted"/>
<evidence type="ECO:0000259" key="3">
    <source>
        <dbReference type="Pfam" id="PF00144"/>
    </source>
</evidence>
<name>A0A3D8VBB4_9GAMM</name>
<dbReference type="Pfam" id="PF00144">
    <property type="entry name" value="Beta-lactamase"/>
    <property type="match status" value="1"/>
</dbReference>
<protein>
    <submittedName>
        <fullName evidence="4">Class A beta-lactamase-related serine hydrolase</fullName>
    </submittedName>
</protein>
<dbReference type="InterPro" id="IPR001466">
    <property type="entry name" value="Beta-lactam-related"/>
</dbReference>
<feature type="domain" description="Beta-lactamase-related" evidence="3">
    <location>
        <begin position="73"/>
        <end position="403"/>
    </location>
</feature>
<dbReference type="PANTHER" id="PTHR46825:SF15">
    <property type="entry name" value="BETA-LACTAMASE-RELATED DOMAIN-CONTAINING PROTEIN"/>
    <property type="match status" value="1"/>
</dbReference>
<feature type="compositionally biased region" description="Low complexity" evidence="1">
    <location>
        <begin position="440"/>
        <end position="458"/>
    </location>
</feature>
<feature type="region of interest" description="Disordered" evidence="1">
    <location>
        <begin position="432"/>
        <end position="458"/>
    </location>
</feature>
<dbReference type="EMBL" id="QTJR01000011">
    <property type="protein sequence ID" value="RDY66128.1"/>
    <property type="molecule type" value="Genomic_DNA"/>
</dbReference>
<evidence type="ECO:0000256" key="2">
    <source>
        <dbReference type="SAM" id="SignalP"/>
    </source>
</evidence>
<dbReference type="AlphaFoldDB" id="A0A3D8VBB4"/>
<evidence type="ECO:0000313" key="5">
    <source>
        <dbReference type="Proteomes" id="UP000256829"/>
    </source>
</evidence>
<sequence length="458" mass="49153">MKSNVKKPSRSLRRIGAIALLLPLTLGSTAQTPQHSGAPVAMPNAFTTANVRPVAAPLPPAVPLPADFDVRQFESMAQQLVAGQRVPGLAMAMVHNGRILSARGYGITDTSRATPVDSHTVFRLASLSKSFAGTMTGLLVNDGSLRWDSKLVDYLPSFRLSNPAASQQLTVADLLSHRVGLTHNAFDRDLEQYVDFRTLTQKLAYAPLQCAPGTCYSYQNVAFSLVGDMVFAATGDFYAQEVQRRIFKPLGMNDASLGLEGIQASPSWARPHVRGRGGWVSMMPKTTYYQVLPAAGVNASASDMAQYLLAHTGHRPDVLPAPLLATLHHQLVDTPSEIRGSSWRRTRLTGAGYALGWRTYKYAGHDVVFHGGAVQGYRGLIAMVPELDFGVALMWNSESSLPSGMLPTILDTALGLPPGQWLDDDIDPTLYAEATDDTSPDAPHAPGAHASASTAAPQ</sequence>
<dbReference type="InterPro" id="IPR012338">
    <property type="entry name" value="Beta-lactam/transpept-like"/>
</dbReference>
<feature type="chain" id="PRO_5017748261" evidence="2">
    <location>
        <begin position="31"/>
        <end position="458"/>
    </location>
</feature>
<dbReference type="Proteomes" id="UP000256829">
    <property type="component" value="Unassembled WGS sequence"/>
</dbReference>
<evidence type="ECO:0000313" key="4">
    <source>
        <dbReference type="EMBL" id="RDY66128.1"/>
    </source>
</evidence>
<dbReference type="SUPFAM" id="SSF56601">
    <property type="entry name" value="beta-lactamase/transpeptidase-like"/>
    <property type="match status" value="1"/>
</dbReference>
<keyword evidence="5" id="KW-1185">Reference proteome</keyword>
<keyword evidence="4" id="KW-0378">Hydrolase</keyword>
<dbReference type="PANTHER" id="PTHR46825">
    <property type="entry name" value="D-ALANYL-D-ALANINE-CARBOXYPEPTIDASE/ENDOPEPTIDASE AMPH"/>
    <property type="match status" value="1"/>
</dbReference>
<organism evidence="4 5">
    <name type="scientific">Lysobacter soli</name>
    <dbReference type="NCBI Taxonomy" id="453783"/>
    <lineage>
        <taxon>Bacteria</taxon>
        <taxon>Pseudomonadati</taxon>
        <taxon>Pseudomonadota</taxon>
        <taxon>Gammaproteobacteria</taxon>
        <taxon>Lysobacterales</taxon>
        <taxon>Lysobacteraceae</taxon>
        <taxon>Lysobacter</taxon>
    </lineage>
</organism>
<keyword evidence="2" id="KW-0732">Signal</keyword>
<evidence type="ECO:0000256" key="1">
    <source>
        <dbReference type="SAM" id="MobiDB-lite"/>
    </source>
</evidence>
<gene>
    <name evidence="4" type="ORF">DX912_14225</name>
</gene>
<accession>A0A3D8VBB4</accession>